<dbReference type="Gene3D" id="2.30.110.10">
    <property type="entry name" value="Electron Transport, Fmn-binding Protein, Chain A"/>
    <property type="match status" value="1"/>
</dbReference>
<dbReference type="Proteomes" id="UP000007089">
    <property type="component" value="Chromosome"/>
</dbReference>
<dbReference type="KEGG" id="acp:A2cp1_3246"/>
<dbReference type="RefSeq" id="WP_015934393.1">
    <property type="nucleotide sequence ID" value="NC_011891.1"/>
</dbReference>
<keyword evidence="2" id="KW-1185">Reference proteome</keyword>
<evidence type="ECO:0000313" key="1">
    <source>
        <dbReference type="EMBL" id="ACL66580.1"/>
    </source>
</evidence>
<name>B8JGU3_ANAD2</name>
<dbReference type="EMBL" id="CP001359">
    <property type="protein sequence ID" value="ACL66580.1"/>
    <property type="molecule type" value="Genomic_DNA"/>
</dbReference>
<gene>
    <name evidence="1" type="ordered locus">A2cp1_3246</name>
</gene>
<evidence type="ECO:0000313" key="2">
    <source>
        <dbReference type="Proteomes" id="UP000007089"/>
    </source>
</evidence>
<dbReference type="AlphaFoldDB" id="B8JGU3"/>
<evidence type="ECO:0008006" key="3">
    <source>
        <dbReference type="Google" id="ProtNLM"/>
    </source>
</evidence>
<dbReference type="SUPFAM" id="SSF50475">
    <property type="entry name" value="FMN-binding split barrel"/>
    <property type="match status" value="1"/>
</dbReference>
<reference evidence="1" key="1">
    <citation type="submission" date="2009-01" db="EMBL/GenBank/DDBJ databases">
        <title>Complete sequence of Anaeromyxobacter dehalogenans 2CP-1.</title>
        <authorList>
            <consortium name="US DOE Joint Genome Institute"/>
            <person name="Lucas S."/>
            <person name="Copeland A."/>
            <person name="Lapidus A."/>
            <person name="Glavina del Rio T."/>
            <person name="Dalin E."/>
            <person name="Tice H."/>
            <person name="Bruce D."/>
            <person name="Goodwin L."/>
            <person name="Pitluck S."/>
            <person name="Saunders E."/>
            <person name="Brettin T."/>
            <person name="Detter J.C."/>
            <person name="Han C."/>
            <person name="Larimer F."/>
            <person name="Land M."/>
            <person name="Hauser L."/>
            <person name="Kyrpides N."/>
            <person name="Ovchinnikova G."/>
            <person name="Beliaev A.S."/>
            <person name="Richardson P."/>
        </authorList>
    </citation>
    <scope>NUCLEOTIDE SEQUENCE</scope>
    <source>
        <strain evidence="1">2CP-1</strain>
    </source>
</reference>
<proteinExistence type="predicted"/>
<dbReference type="InterPro" id="IPR012349">
    <property type="entry name" value="Split_barrel_FMN-bd"/>
</dbReference>
<protein>
    <recommendedName>
        <fullName evidence="3">Pyridoxamine 5'-phosphate oxidase putative domain-containing protein</fullName>
    </recommendedName>
</protein>
<dbReference type="HOGENOM" id="CLU_114954_1_0_7"/>
<organism evidence="1 2">
    <name type="scientific">Anaeromyxobacter dehalogenans (strain ATCC BAA-258 / DSM 21875 / 2CP-1)</name>
    <dbReference type="NCBI Taxonomy" id="455488"/>
    <lineage>
        <taxon>Bacteria</taxon>
        <taxon>Pseudomonadati</taxon>
        <taxon>Myxococcota</taxon>
        <taxon>Myxococcia</taxon>
        <taxon>Myxococcales</taxon>
        <taxon>Cystobacterineae</taxon>
        <taxon>Anaeromyxobacteraceae</taxon>
        <taxon>Anaeromyxobacter</taxon>
    </lineage>
</organism>
<accession>B8JGU3</accession>
<sequence>MISHDLSAFLESGVSILLASRDARLVPDCVRAVGARVEAGGTELTVLVPEASAGRCPAALRESGRVAVMFSRPTDHHTIQVKGQVAALAPAAEGERPLVERYTCALARELALVGVPPRLTLRVDRWPCLAVRLRVDGLFVQTPGPGAGAPLATAAPPERAP</sequence>